<keyword evidence="4" id="KW-0964">Secreted</keyword>
<organism evidence="12 13">
    <name type="scientific">Popillia japonica</name>
    <name type="common">Japanese beetle</name>
    <dbReference type="NCBI Taxonomy" id="7064"/>
    <lineage>
        <taxon>Eukaryota</taxon>
        <taxon>Metazoa</taxon>
        <taxon>Ecdysozoa</taxon>
        <taxon>Arthropoda</taxon>
        <taxon>Hexapoda</taxon>
        <taxon>Insecta</taxon>
        <taxon>Pterygota</taxon>
        <taxon>Neoptera</taxon>
        <taxon>Endopterygota</taxon>
        <taxon>Coleoptera</taxon>
        <taxon>Polyphaga</taxon>
        <taxon>Scarabaeiformia</taxon>
        <taxon>Scarabaeidae</taxon>
        <taxon>Rutelinae</taxon>
        <taxon>Popillia</taxon>
    </lineage>
</organism>
<evidence type="ECO:0000256" key="2">
    <source>
        <dbReference type="ARBA" id="ARBA00006656"/>
    </source>
</evidence>
<dbReference type="PRINTS" id="PR00669">
    <property type="entry name" value="INHIBINA"/>
</dbReference>
<dbReference type="AlphaFoldDB" id="A0AAW1KQ53"/>
<reference evidence="12 13" key="1">
    <citation type="journal article" date="2024" name="BMC Genomics">
        <title>De novo assembly and annotation of Popillia japonica's genome with initial clues to its potential as an invasive pest.</title>
        <authorList>
            <person name="Cucini C."/>
            <person name="Boschi S."/>
            <person name="Funari R."/>
            <person name="Cardaioli E."/>
            <person name="Iannotti N."/>
            <person name="Marturano G."/>
            <person name="Paoli F."/>
            <person name="Bruttini M."/>
            <person name="Carapelli A."/>
            <person name="Frati F."/>
            <person name="Nardi F."/>
        </authorList>
    </citation>
    <scope>NUCLEOTIDE SEQUENCE [LARGE SCALE GENOMIC DNA]</scope>
    <source>
        <strain evidence="12">DMR45628</strain>
    </source>
</reference>
<comment type="subcellular location">
    <subcellularLocation>
        <location evidence="1">Secreted</location>
    </subcellularLocation>
</comment>
<dbReference type="PROSITE" id="PS00250">
    <property type="entry name" value="TGF_BETA_1"/>
    <property type="match status" value="1"/>
</dbReference>
<dbReference type="GO" id="GO:0005615">
    <property type="term" value="C:extracellular space"/>
    <property type="evidence" value="ECO:0007669"/>
    <property type="project" value="UniProtKB-KW"/>
</dbReference>
<name>A0AAW1KQ53_POPJA</name>
<dbReference type="CDD" id="cd13761">
    <property type="entry name" value="TGF_beta_BMP5_like"/>
    <property type="match status" value="1"/>
</dbReference>
<feature type="signal peptide" evidence="10">
    <location>
        <begin position="1"/>
        <end position="23"/>
    </location>
</feature>
<evidence type="ECO:0000256" key="3">
    <source>
        <dbReference type="ARBA" id="ARBA00022514"/>
    </source>
</evidence>
<protein>
    <submittedName>
        <fullName evidence="12">TGF-beta propeptide</fullName>
    </submittedName>
</protein>
<feature type="chain" id="PRO_5043766223" evidence="10">
    <location>
        <begin position="24"/>
        <end position="446"/>
    </location>
</feature>
<keyword evidence="3" id="KW-0202">Cytokine</keyword>
<dbReference type="EMBL" id="JASPKY010000199">
    <property type="protein sequence ID" value="KAK9721458.1"/>
    <property type="molecule type" value="Genomic_DNA"/>
</dbReference>
<dbReference type="SUPFAM" id="SSF57501">
    <property type="entry name" value="Cystine-knot cytokines"/>
    <property type="match status" value="1"/>
</dbReference>
<dbReference type="FunFam" id="2.10.90.10:FF:000003">
    <property type="entry name" value="Bone morphogenetic protein 5"/>
    <property type="match status" value="1"/>
</dbReference>
<dbReference type="InterPro" id="IPR017948">
    <property type="entry name" value="TGFb_CS"/>
</dbReference>
<dbReference type="SMART" id="SM00204">
    <property type="entry name" value="TGFB"/>
    <property type="match status" value="1"/>
</dbReference>
<dbReference type="Gene3D" id="2.60.120.970">
    <property type="match status" value="1"/>
</dbReference>
<accession>A0AAW1KQ53</accession>
<evidence type="ECO:0000256" key="8">
    <source>
        <dbReference type="ARBA" id="ARBA00023180"/>
    </source>
</evidence>
<dbReference type="Gene3D" id="2.10.90.10">
    <property type="entry name" value="Cystine-knot cytokines"/>
    <property type="match status" value="1"/>
</dbReference>
<keyword evidence="5 10" id="KW-0732">Signal</keyword>
<evidence type="ECO:0000313" key="12">
    <source>
        <dbReference type="EMBL" id="KAK9721458.1"/>
    </source>
</evidence>
<evidence type="ECO:0000256" key="10">
    <source>
        <dbReference type="SAM" id="SignalP"/>
    </source>
</evidence>
<dbReference type="InterPro" id="IPR001111">
    <property type="entry name" value="TGF-b_propeptide"/>
</dbReference>
<dbReference type="PANTHER" id="PTHR11848">
    <property type="entry name" value="TGF-BETA FAMILY"/>
    <property type="match status" value="1"/>
</dbReference>
<evidence type="ECO:0000256" key="6">
    <source>
        <dbReference type="ARBA" id="ARBA00023030"/>
    </source>
</evidence>
<evidence type="ECO:0000256" key="7">
    <source>
        <dbReference type="ARBA" id="ARBA00023157"/>
    </source>
</evidence>
<dbReference type="InterPro" id="IPR001839">
    <property type="entry name" value="TGF-b_C"/>
</dbReference>
<dbReference type="GO" id="GO:0008083">
    <property type="term" value="F:growth factor activity"/>
    <property type="evidence" value="ECO:0007669"/>
    <property type="project" value="UniProtKB-KW"/>
</dbReference>
<keyword evidence="7" id="KW-1015">Disulfide bond</keyword>
<evidence type="ECO:0000313" key="13">
    <source>
        <dbReference type="Proteomes" id="UP001458880"/>
    </source>
</evidence>
<sequence>MCPTAKCAAILLCLAVCYGCVLSAIPAGIYVDNGFDQTEIERALTRQEKREMELEILHLLGLPSRPKRGVNGPLTKSASKFLLDVYKNLMDKENSREERSVDLNLSGEDEKAIDESDVIMTFESTNHHLSAVRHERGKRLWFNMTNVPVENTIVGAELRLYQNINFNTNNTQPDRDYTVTAYQLITSPEGERELEYVGAINTTAGYSGWLELNITAPLATWIAFPDSNKGLYLSVHPINRPGQKILTTISRICNNFLVPIRYLSVHPINRPGHEVRPEDIGLVINKGEDEYQPFMVAFLKTPTNVKVRATRAIRRVKKSEYTSIMKSSVQPKHGKRSASPEHRTCKINNLYISFKDLKWQDWIIAPPGYAAYYCSGECNFPLNSHMNATNHAIVQTLVHLISSVRYPKPCCAPTKLTPISVLYFADSTNVALKKYKKMVVKSCGCH</sequence>
<gene>
    <name evidence="12" type="ORF">QE152_g21544</name>
</gene>
<proteinExistence type="inferred from homology"/>
<evidence type="ECO:0000256" key="1">
    <source>
        <dbReference type="ARBA" id="ARBA00004613"/>
    </source>
</evidence>
<dbReference type="GO" id="GO:0005125">
    <property type="term" value="F:cytokine activity"/>
    <property type="evidence" value="ECO:0007669"/>
    <property type="project" value="UniProtKB-KW"/>
</dbReference>
<dbReference type="Proteomes" id="UP001458880">
    <property type="component" value="Unassembled WGS sequence"/>
</dbReference>
<comment type="caution">
    <text evidence="12">The sequence shown here is derived from an EMBL/GenBank/DDBJ whole genome shotgun (WGS) entry which is preliminary data.</text>
</comment>
<evidence type="ECO:0000256" key="5">
    <source>
        <dbReference type="ARBA" id="ARBA00022729"/>
    </source>
</evidence>
<evidence type="ECO:0000259" key="11">
    <source>
        <dbReference type="PROSITE" id="PS51362"/>
    </source>
</evidence>
<dbReference type="InterPro" id="IPR029034">
    <property type="entry name" value="Cystine-knot_cytokine"/>
</dbReference>
<evidence type="ECO:0000256" key="9">
    <source>
        <dbReference type="RuleBase" id="RU000354"/>
    </source>
</evidence>
<feature type="domain" description="TGF-beta family profile" evidence="11">
    <location>
        <begin position="333"/>
        <end position="446"/>
    </location>
</feature>
<dbReference type="InterPro" id="IPR015615">
    <property type="entry name" value="TGF-beta-rel"/>
</dbReference>
<comment type="similarity">
    <text evidence="2 9">Belongs to the TGF-beta family.</text>
</comment>
<dbReference type="GO" id="GO:0032502">
    <property type="term" value="P:developmental process"/>
    <property type="evidence" value="ECO:0007669"/>
    <property type="project" value="UniProtKB-ARBA"/>
</dbReference>
<dbReference type="PANTHER" id="PTHR11848:SF310">
    <property type="entry name" value="PROTEIN 60A-RELATED"/>
    <property type="match status" value="1"/>
</dbReference>
<dbReference type="PROSITE" id="PS51362">
    <property type="entry name" value="TGF_BETA_2"/>
    <property type="match status" value="1"/>
</dbReference>
<dbReference type="Pfam" id="PF00019">
    <property type="entry name" value="TGF_beta"/>
    <property type="match status" value="1"/>
</dbReference>
<keyword evidence="6 9" id="KW-0339">Growth factor</keyword>
<keyword evidence="13" id="KW-1185">Reference proteome</keyword>
<keyword evidence="8" id="KW-0325">Glycoprotein</keyword>
<evidence type="ECO:0000256" key="4">
    <source>
        <dbReference type="ARBA" id="ARBA00022525"/>
    </source>
</evidence>
<dbReference type="Pfam" id="PF00688">
    <property type="entry name" value="TGFb_propeptide"/>
    <property type="match status" value="2"/>
</dbReference>